<feature type="domain" description="MobA-like NTP transferase" evidence="4">
    <location>
        <begin position="3"/>
        <end position="125"/>
    </location>
</feature>
<dbReference type="PANTHER" id="PTHR43584:SF8">
    <property type="entry name" value="N-ACETYLMURAMATE ALPHA-1-PHOSPHATE URIDYLYLTRANSFERASE"/>
    <property type="match status" value="1"/>
</dbReference>
<dbReference type="InterPro" id="IPR029044">
    <property type="entry name" value="Nucleotide-diphossugar_trans"/>
</dbReference>
<dbReference type="EMBL" id="BAFK01000006">
    <property type="protein sequence ID" value="GAB58432.1"/>
    <property type="molecule type" value="Genomic_DNA"/>
</dbReference>
<name>I1DWK4_9GAMM</name>
<dbReference type="STRING" id="562729.RNAN_1404"/>
<evidence type="ECO:0000313" key="5">
    <source>
        <dbReference type="EMBL" id="GAB58432.1"/>
    </source>
</evidence>
<dbReference type="OrthoDB" id="9788272at2"/>
<dbReference type="InterPro" id="IPR025877">
    <property type="entry name" value="MobA-like_NTP_Trfase"/>
</dbReference>
<evidence type="ECO:0000256" key="1">
    <source>
        <dbReference type="ARBA" id="ARBA00022679"/>
    </source>
</evidence>
<reference evidence="5 6" key="1">
    <citation type="journal article" date="2012" name="J. Bacteriol.">
        <title>Genome Sequence of the Protease-Producing Bacterium Rheinheimera nanhaiensis E407-8T, Isolated from Deep-Sea Sediment of the South China Sea.</title>
        <authorList>
            <person name="Zhang X.-Y."/>
            <person name="Zhang Y.-J."/>
            <person name="Qin Q.-L."/>
            <person name="Xie B.-B."/>
            <person name="Chen X.-L."/>
            <person name="Zhou B.-C."/>
            <person name="Zhang Y.-Z."/>
        </authorList>
    </citation>
    <scope>NUCLEOTIDE SEQUENCE [LARGE SCALE GENOMIC DNA]</scope>
    <source>
        <strain evidence="5 6">E407-8</strain>
    </source>
</reference>
<dbReference type="Gene3D" id="3.90.550.10">
    <property type="entry name" value="Spore Coat Polysaccharide Biosynthesis Protein SpsA, Chain A"/>
    <property type="match status" value="1"/>
</dbReference>
<dbReference type="RefSeq" id="WP_008220105.1">
    <property type="nucleotide sequence ID" value="NZ_BAFK01000006.1"/>
</dbReference>
<keyword evidence="1" id="KW-0808">Transferase</keyword>
<dbReference type="AlphaFoldDB" id="I1DWK4"/>
<dbReference type="Pfam" id="PF12804">
    <property type="entry name" value="NTP_transf_3"/>
    <property type="match status" value="1"/>
</dbReference>
<dbReference type="SUPFAM" id="SSF53448">
    <property type="entry name" value="Nucleotide-diphospho-sugar transferases"/>
    <property type="match status" value="1"/>
</dbReference>
<organism evidence="5 6">
    <name type="scientific">Rheinheimera nanhaiensis E407-8</name>
    <dbReference type="NCBI Taxonomy" id="562729"/>
    <lineage>
        <taxon>Bacteria</taxon>
        <taxon>Pseudomonadati</taxon>
        <taxon>Pseudomonadota</taxon>
        <taxon>Gammaproteobacteria</taxon>
        <taxon>Chromatiales</taxon>
        <taxon>Chromatiaceae</taxon>
        <taxon>Rheinheimera</taxon>
    </lineage>
</organism>
<comment type="caution">
    <text evidence="5">The sequence shown here is derived from an EMBL/GenBank/DDBJ whole genome shotgun (WGS) entry which is preliminary data.</text>
</comment>
<dbReference type="GO" id="GO:0016779">
    <property type="term" value="F:nucleotidyltransferase activity"/>
    <property type="evidence" value="ECO:0007669"/>
    <property type="project" value="UniProtKB-KW"/>
</dbReference>
<evidence type="ECO:0000313" key="6">
    <source>
        <dbReference type="Proteomes" id="UP000004374"/>
    </source>
</evidence>
<evidence type="ECO:0000256" key="2">
    <source>
        <dbReference type="ARBA" id="ARBA00022695"/>
    </source>
</evidence>
<keyword evidence="3" id="KW-0460">Magnesium</keyword>
<protein>
    <recommendedName>
        <fullName evidence="4">MobA-like NTP transferase domain-containing protein</fullName>
    </recommendedName>
</protein>
<proteinExistence type="predicted"/>
<accession>I1DWK4</accession>
<gene>
    <name evidence="5" type="ORF">RNAN_1404</name>
</gene>
<keyword evidence="2" id="KW-0548">Nucleotidyltransferase</keyword>
<dbReference type="PANTHER" id="PTHR43584">
    <property type="entry name" value="NUCLEOTIDYL TRANSFERASE"/>
    <property type="match status" value="1"/>
</dbReference>
<dbReference type="InterPro" id="IPR050065">
    <property type="entry name" value="GlmU-like"/>
</dbReference>
<dbReference type="CDD" id="cd02523">
    <property type="entry name" value="PC_cytidylyltransferase"/>
    <property type="match status" value="1"/>
</dbReference>
<sequence length="248" mass="27978">MRALILAAGMGTRLRPHTNDKPKALVPLNNKPLLDYQLSVLRHAGIRDISLLTGYLAACFAPYRLSTIHNPDYANTNMVWSLFKARQLFDSKTDLLVCYGDIAYNDAVLSAVLQQTGPVVIAADRQWQSLWQLRMEDVLADAETFKMAPGSHKVVNLGQKITDLNQVQAQYIGLIKFRAASHQQVLSLYDQLPESQQRKMYMTDFIQHLINCDIEVNAALHNGGWLEVDTTTDLTIYSSHARQILRQP</sequence>
<keyword evidence="6" id="KW-1185">Reference proteome</keyword>
<dbReference type="Proteomes" id="UP000004374">
    <property type="component" value="Unassembled WGS sequence"/>
</dbReference>
<evidence type="ECO:0000256" key="3">
    <source>
        <dbReference type="ARBA" id="ARBA00022842"/>
    </source>
</evidence>
<evidence type="ECO:0000259" key="4">
    <source>
        <dbReference type="Pfam" id="PF12804"/>
    </source>
</evidence>